<sequence length="164" mass="18253">MASRLPDHSGNRNRELILDSQSATPGQLIQPRRYGCGRRRPVAFRLFGALLGLSICSTVFNSVFAVRMGKLGPLPDDLQILHDAREAVGFIPLLKDVTVDPEILNEVIHAYMVSLYAVFWMLAGVSVVGFILSFLIKEKSIEIAELGRQQYDEKETNPASHESK</sequence>
<evidence type="ECO:0000313" key="3">
    <source>
        <dbReference type="Proteomes" id="UP000616885"/>
    </source>
</evidence>
<dbReference type="EMBL" id="JADCTT010000006">
    <property type="protein sequence ID" value="KAF9750873.1"/>
    <property type="molecule type" value="Genomic_DNA"/>
</dbReference>
<comment type="caution">
    <text evidence="2">The sequence shown here is derived from an EMBL/GenBank/DDBJ whole genome shotgun (WGS) entry which is preliminary data.</text>
</comment>
<gene>
    <name evidence="2" type="ORF">IM811_015093</name>
</gene>
<name>A0A8H7N811_BIOOC</name>
<evidence type="ECO:0008006" key="4">
    <source>
        <dbReference type="Google" id="ProtNLM"/>
    </source>
</evidence>
<feature type="transmembrane region" description="Helical" evidence="1">
    <location>
        <begin position="113"/>
        <end position="136"/>
    </location>
</feature>
<evidence type="ECO:0000313" key="2">
    <source>
        <dbReference type="EMBL" id="KAF9750873.1"/>
    </source>
</evidence>
<keyword evidence="1" id="KW-0472">Membrane</keyword>
<dbReference type="AlphaFoldDB" id="A0A8H7N811"/>
<feature type="transmembrane region" description="Helical" evidence="1">
    <location>
        <begin position="42"/>
        <end position="66"/>
    </location>
</feature>
<reference evidence="2" key="1">
    <citation type="submission" date="2020-10" db="EMBL/GenBank/DDBJ databases">
        <title>High-Quality Genome Resource of Clonostachys rosea strain S41 by Oxford Nanopore Long-Read Sequencing.</title>
        <authorList>
            <person name="Wang H."/>
        </authorList>
    </citation>
    <scope>NUCLEOTIDE SEQUENCE</scope>
    <source>
        <strain evidence="2">S41</strain>
    </source>
</reference>
<evidence type="ECO:0000256" key="1">
    <source>
        <dbReference type="SAM" id="Phobius"/>
    </source>
</evidence>
<keyword evidence="1" id="KW-1133">Transmembrane helix</keyword>
<dbReference type="Proteomes" id="UP000616885">
    <property type="component" value="Unassembled WGS sequence"/>
</dbReference>
<organism evidence="2 3">
    <name type="scientific">Bionectria ochroleuca</name>
    <name type="common">Gliocladium roseum</name>
    <dbReference type="NCBI Taxonomy" id="29856"/>
    <lineage>
        <taxon>Eukaryota</taxon>
        <taxon>Fungi</taxon>
        <taxon>Dikarya</taxon>
        <taxon>Ascomycota</taxon>
        <taxon>Pezizomycotina</taxon>
        <taxon>Sordariomycetes</taxon>
        <taxon>Hypocreomycetidae</taxon>
        <taxon>Hypocreales</taxon>
        <taxon>Bionectriaceae</taxon>
        <taxon>Clonostachys</taxon>
    </lineage>
</organism>
<proteinExistence type="predicted"/>
<keyword evidence="1" id="KW-0812">Transmembrane</keyword>
<accession>A0A8H7N811</accession>
<protein>
    <recommendedName>
        <fullName evidence="4">Major facilitator superfamily (MFS) profile domain-containing protein</fullName>
    </recommendedName>
</protein>